<reference evidence="19 20" key="1">
    <citation type="submission" date="2020-08" db="EMBL/GenBank/DDBJ databases">
        <authorList>
            <person name="Hejnol A."/>
        </authorList>
    </citation>
    <scope>NUCLEOTIDE SEQUENCE [LARGE SCALE GENOMIC DNA]</scope>
</reference>
<comment type="cofactor">
    <cofactor evidence="1">
        <name>heme</name>
        <dbReference type="ChEBI" id="CHEBI:30413"/>
    </cofactor>
</comment>
<dbReference type="EMBL" id="CAJFCJ010000006">
    <property type="protein sequence ID" value="CAD5116357.1"/>
    <property type="molecule type" value="Genomic_DNA"/>
</dbReference>
<dbReference type="InterPro" id="IPR024096">
    <property type="entry name" value="NO_sig/Golgi_transp_ligand-bd"/>
</dbReference>
<keyword evidence="17" id="KW-0175">Coiled coil</keyword>
<organism evidence="19 20">
    <name type="scientific">Dimorphilus gyrociliatus</name>
    <dbReference type="NCBI Taxonomy" id="2664684"/>
    <lineage>
        <taxon>Eukaryota</taxon>
        <taxon>Metazoa</taxon>
        <taxon>Spiralia</taxon>
        <taxon>Lophotrochozoa</taxon>
        <taxon>Annelida</taxon>
        <taxon>Polychaeta</taxon>
        <taxon>Polychaeta incertae sedis</taxon>
        <taxon>Dinophilidae</taxon>
        <taxon>Dimorphilus</taxon>
    </lineage>
</organism>
<keyword evidence="4" id="KW-0963">Cytoplasm</keyword>
<dbReference type="PROSITE" id="PS00452">
    <property type="entry name" value="GUANYLATE_CYCLASE_1"/>
    <property type="match status" value="1"/>
</dbReference>
<dbReference type="EC" id="4.6.1.2" evidence="3"/>
<dbReference type="InterPro" id="IPR038158">
    <property type="entry name" value="H-NOX_domain_sf"/>
</dbReference>
<proteinExistence type="inferred from homology"/>
<dbReference type="FunFam" id="3.30.450.260:FF:000002">
    <property type="entry name" value="guanylate cyclase soluble subunit alpha-2"/>
    <property type="match status" value="1"/>
</dbReference>
<dbReference type="Gene3D" id="3.30.450.260">
    <property type="entry name" value="Haem NO binding associated domain"/>
    <property type="match status" value="1"/>
</dbReference>
<dbReference type="GO" id="GO:0005525">
    <property type="term" value="F:GTP binding"/>
    <property type="evidence" value="ECO:0007669"/>
    <property type="project" value="UniProtKB-KW"/>
</dbReference>
<dbReference type="GO" id="GO:0070482">
    <property type="term" value="P:response to oxygen levels"/>
    <property type="evidence" value="ECO:0007669"/>
    <property type="project" value="TreeGrafter"/>
</dbReference>
<evidence type="ECO:0000256" key="17">
    <source>
        <dbReference type="SAM" id="Coils"/>
    </source>
</evidence>
<evidence type="ECO:0000256" key="16">
    <source>
        <dbReference type="RuleBase" id="RU000405"/>
    </source>
</evidence>
<dbReference type="SUPFAM" id="SSF111126">
    <property type="entry name" value="Ligand-binding domain in the NO signalling and Golgi transport"/>
    <property type="match status" value="1"/>
</dbReference>
<dbReference type="Pfam" id="PF07701">
    <property type="entry name" value="HNOBA"/>
    <property type="match status" value="1"/>
</dbReference>
<dbReference type="FunFam" id="3.30.70.1230:FF:000005">
    <property type="entry name" value="Guanylate cyclase soluble subunit beta-1"/>
    <property type="match status" value="1"/>
</dbReference>
<keyword evidence="6" id="KW-0479">Metal-binding</keyword>
<dbReference type="PANTHER" id="PTHR45655:SF2">
    <property type="entry name" value="GUANYLATE CYCLASE SOLUBLE SUBUNIT BETA-1"/>
    <property type="match status" value="1"/>
</dbReference>
<dbReference type="Gene3D" id="6.10.250.780">
    <property type="match status" value="1"/>
</dbReference>
<dbReference type="InterPro" id="IPR029787">
    <property type="entry name" value="Nucleotide_cyclase"/>
</dbReference>
<dbReference type="PANTHER" id="PTHR45655">
    <property type="entry name" value="GUANYLATE CYCLASE SOLUBLE SUBUNIT BETA-2"/>
    <property type="match status" value="1"/>
</dbReference>
<keyword evidence="7" id="KW-0547">Nucleotide-binding</keyword>
<dbReference type="InterPro" id="IPR011645">
    <property type="entry name" value="HNOB_dom_associated"/>
</dbReference>
<keyword evidence="10 16" id="KW-0456">Lyase</keyword>
<dbReference type="InterPro" id="IPR001054">
    <property type="entry name" value="A/G_cyclase"/>
</dbReference>
<dbReference type="CDD" id="cd07302">
    <property type="entry name" value="CHD"/>
    <property type="match status" value="1"/>
</dbReference>
<evidence type="ECO:0000256" key="4">
    <source>
        <dbReference type="ARBA" id="ARBA00022490"/>
    </source>
</evidence>
<dbReference type="Gene3D" id="3.30.70.1230">
    <property type="entry name" value="Nucleotide cyclase"/>
    <property type="match status" value="1"/>
</dbReference>
<evidence type="ECO:0000256" key="11">
    <source>
        <dbReference type="ARBA" id="ARBA00023293"/>
    </source>
</evidence>
<gene>
    <name evidence="19" type="ORF">DGYR_LOCUS4994</name>
</gene>
<comment type="similarity">
    <text evidence="16">Belongs to the adenylyl cyclase class-4/guanylyl cyclase family.</text>
</comment>
<dbReference type="GO" id="GO:0008074">
    <property type="term" value="C:guanylate cyclase complex, soluble"/>
    <property type="evidence" value="ECO:0007669"/>
    <property type="project" value="TreeGrafter"/>
</dbReference>
<sequence>MYGFVNHALQLLVLRNFGEETWEKIKKEANVSMEGEFLHRQIYCDSMSYNLVGAAEKILGISANNILELFGRVFFKFCQEQGYDKILMVLGSTVRDFLQNLDALHDHLGTIYPGMKAPHFRVSERESDGATILHYTSERDGLEHIVIGIVKAVSEELHSTEVDVSIYKAKGEDGIDHVQFLIEEKKDGSTRRLSNAMESELKALVAHNKKIKGRTICNAFPFHFVIDNKMRIIEMGDTLARLFKKYINKEIFHLFEMIRPNMNYDFQSILAHINTVYVMKIKQTAAIDSQISQIADLRIKGQMTYIIKEDSILFLGSPCVASLDDLLKKGLHVGDIPVHDATRDLLLLSENFQAEYKLTQNLEILTDDLKQARRDLESEKQKTDNLMYSVLPPSVANELRQQNPVEPYKYNLVTILFSGIVGFDEFSSRNSDVNGAAKIIKLLNDCYTKFDELIDPLKHPAVYKVETVGDKYMAVSGLPEECPDHSRNIALLALDMMETIKNTNDPDGKPLQITVGIHSGEVVTGVIGTRMPRYCLFGNTVNLTSRTETTGTKGKINVSEDAYKLLQSEKCYDPDFQFEYRGTVKMKGRENDMKCWFLTRKSWKK</sequence>
<accession>A0A7I8VJB9</accession>
<dbReference type="GO" id="GO:0046872">
    <property type="term" value="F:metal ion binding"/>
    <property type="evidence" value="ECO:0007669"/>
    <property type="project" value="UniProtKB-KW"/>
</dbReference>
<evidence type="ECO:0000256" key="5">
    <source>
        <dbReference type="ARBA" id="ARBA00022617"/>
    </source>
</evidence>
<evidence type="ECO:0000259" key="18">
    <source>
        <dbReference type="PROSITE" id="PS50125"/>
    </source>
</evidence>
<evidence type="ECO:0000256" key="7">
    <source>
        <dbReference type="ARBA" id="ARBA00022741"/>
    </source>
</evidence>
<dbReference type="SUPFAM" id="SSF55073">
    <property type="entry name" value="Nucleotide cyclase"/>
    <property type="match status" value="1"/>
</dbReference>
<evidence type="ECO:0000256" key="3">
    <source>
        <dbReference type="ARBA" id="ARBA00012202"/>
    </source>
</evidence>
<dbReference type="GO" id="GO:0019934">
    <property type="term" value="P:cGMP-mediated signaling"/>
    <property type="evidence" value="ECO:0007669"/>
    <property type="project" value="TreeGrafter"/>
</dbReference>
<dbReference type="InterPro" id="IPR042463">
    <property type="entry name" value="HNOB_dom_associated_sf"/>
</dbReference>
<keyword evidence="5" id="KW-0349">Heme</keyword>
<dbReference type="FunFam" id="3.90.1520.10:FF:000012">
    <property type="entry name" value="Chromosome undetermined SCAF14725, whole genome shotgun sequence"/>
    <property type="match status" value="1"/>
</dbReference>
<dbReference type="AlphaFoldDB" id="A0A7I8VJB9"/>
<evidence type="ECO:0000256" key="14">
    <source>
        <dbReference type="ARBA" id="ARBA00041698"/>
    </source>
</evidence>
<dbReference type="Pfam" id="PF00211">
    <property type="entry name" value="Guanylate_cyc"/>
    <property type="match status" value="1"/>
</dbReference>
<dbReference type="Gene3D" id="3.90.1520.10">
    <property type="entry name" value="H-NOX domain"/>
    <property type="match status" value="1"/>
</dbReference>
<dbReference type="InterPro" id="IPR018297">
    <property type="entry name" value="A/G_cyclase_CS"/>
</dbReference>
<keyword evidence="8" id="KW-0408">Iron</keyword>
<evidence type="ECO:0000256" key="10">
    <source>
        <dbReference type="ARBA" id="ARBA00023239"/>
    </source>
</evidence>
<dbReference type="Pfam" id="PF07700">
    <property type="entry name" value="HNOB"/>
    <property type="match status" value="1"/>
</dbReference>
<evidence type="ECO:0000256" key="9">
    <source>
        <dbReference type="ARBA" id="ARBA00023134"/>
    </source>
</evidence>
<keyword evidence="9" id="KW-0342">GTP-binding</keyword>
<evidence type="ECO:0000313" key="19">
    <source>
        <dbReference type="EMBL" id="CAD5116357.1"/>
    </source>
</evidence>
<comment type="function">
    <text evidence="12">Mediates responses to nitric oxide (NO) by catalyzing the biosynthesis of the signaling molecule cGMP.</text>
</comment>
<protein>
    <recommendedName>
        <fullName evidence="13">Guanylate cyclase soluble subunit beta-1</fullName>
        <ecNumber evidence="3">4.6.1.2</ecNumber>
    </recommendedName>
    <alternativeName>
        <fullName evidence="14">Guanylate cyclase soluble subunit beta-3</fullName>
    </alternativeName>
    <alternativeName>
        <fullName evidence="15">Soluble guanylate cyclase small subunit</fullName>
    </alternativeName>
</protein>
<evidence type="ECO:0000313" key="20">
    <source>
        <dbReference type="Proteomes" id="UP000549394"/>
    </source>
</evidence>
<dbReference type="GO" id="GO:0020037">
    <property type="term" value="F:heme binding"/>
    <property type="evidence" value="ECO:0007669"/>
    <property type="project" value="InterPro"/>
</dbReference>
<evidence type="ECO:0000256" key="8">
    <source>
        <dbReference type="ARBA" id="ARBA00023004"/>
    </source>
</evidence>
<evidence type="ECO:0000256" key="13">
    <source>
        <dbReference type="ARBA" id="ARBA00039698"/>
    </source>
</evidence>
<evidence type="ECO:0000256" key="15">
    <source>
        <dbReference type="ARBA" id="ARBA00043208"/>
    </source>
</evidence>
<dbReference type="Proteomes" id="UP000549394">
    <property type="component" value="Unassembled WGS sequence"/>
</dbReference>
<comment type="subcellular location">
    <subcellularLocation>
        <location evidence="2">Cytoplasm</location>
    </subcellularLocation>
</comment>
<evidence type="ECO:0000256" key="6">
    <source>
        <dbReference type="ARBA" id="ARBA00022723"/>
    </source>
</evidence>
<keyword evidence="20" id="KW-1185">Reference proteome</keyword>
<comment type="caution">
    <text evidence="19">The sequence shown here is derived from an EMBL/GenBank/DDBJ whole genome shotgun (WGS) entry which is preliminary data.</text>
</comment>
<keyword evidence="11" id="KW-0141">cGMP biosynthesis</keyword>
<dbReference type="SMART" id="SM00044">
    <property type="entry name" value="CYCc"/>
    <property type="match status" value="1"/>
</dbReference>
<feature type="domain" description="Guanylate cyclase" evidence="18">
    <location>
        <begin position="414"/>
        <end position="548"/>
    </location>
</feature>
<feature type="coiled-coil region" evidence="17">
    <location>
        <begin position="359"/>
        <end position="386"/>
    </location>
</feature>
<name>A0A7I8VJB9_9ANNE</name>
<dbReference type="OrthoDB" id="6127067at2759"/>
<evidence type="ECO:0000256" key="1">
    <source>
        <dbReference type="ARBA" id="ARBA00001971"/>
    </source>
</evidence>
<dbReference type="InterPro" id="IPR011644">
    <property type="entry name" value="Heme_NO-bd"/>
</dbReference>
<evidence type="ECO:0000256" key="12">
    <source>
        <dbReference type="ARBA" id="ARBA00037442"/>
    </source>
</evidence>
<dbReference type="GO" id="GO:0004383">
    <property type="term" value="F:guanylate cyclase activity"/>
    <property type="evidence" value="ECO:0007669"/>
    <property type="project" value="UniProtKB-EC"/>
</dbReference>
<dbReference type="PROSITE" id="PS50125">
    <property type="entry name" value="GUANYLATE_CYCLASE_2"/>
    <property type="match status" value="1"/>
</dbReference>
<evidence type="ECO:0000256" key="2">
    <source>
        <dbReference type="ARBA" id="ARBA00004496"/>
    </source>
</evidence>